<organism evidence="2 3">
    <name type="scientific">Pelobates cultripes</name>
    <name type="common">Western spadefoot toad</name>
    <dbReference type="NCBI Taxonomy" id="61616"/>
    <lineage>
        <taxon>Eukaryota</taxon>
        <taxon>Metazoa</taxon>
        <taxon>Chordata</taxon>
        <taxon>Craniata</taxon>
        <taxon>Vertebrata</taxon>
        <taxon>Euteleostomi</taxon>
        <taxon>Amphibia</taxon>
        <taxon>Batrachia</taxon>
        <taxon>Anura</taxon>
        <taxon>Pelobatoidea</taxon>
        <taxon>Pelobatidae</taxon>
        <taxon>Pelobates</taxon>
    </lineage>
</organism>
<sequence length="99" mass="10854">MAPHGKELSEDLKKRIVALHIDGLGYKKTSKTLKLSCSTVGKTIQQFHRTGCTQNRLRHGKPKKLSARAQHHIQMLSLGNRCISLATIAAEVKGVGVNL</sequence>
<dbReference type="InterPro" id="IPR057667">
    <property type="entry name" value="HTH_SB"/>
</dbReference>
<evidence type="ECO:0000313" key="3">
    <source>
        <dbReference type="Proteomes" id="UP001295444"/>
    </source>
</evidence>
<dbReference type="Pfam" id="PF25787">
    <property type="entry name" value="HTH_SB"/>
    <property type="match status" value="1"/>
</dbReference>
<dbReference type="InterPro" id="IPR009057">
    <property type="entry name" value="Homeodomain-like_sf"/>
</dbReference>
<dbReference type="Gene3D" id="1.10.10.10">
    <property type="entry name" value="Winged helix-like DNA-binding domain superfamily/Winged helix DNA-binding domain"/>
    <property type="match status" value="1"/>
</dbReference>
<keyword evidence="3" id="KW-1185">Reference proteome</keyword>
<accession>A0AAD1VTZ3</accession>
<evidence type="ECO:0000259" key="1">
    <source>
        <dbReference type="Pfam" id="PF25787"/>
    </source>
</evidence>
<protein>
    <submittedName>
        <fullName evidence="2">Transposable element</fullName>
    </submittedName>
</protein>
<name>A0AAD1VTZ3_PELCU</name>
<gene>
    <name evidence="2" type="ORF">PECUL_23A011705</name>
</gene>
<dbReference type="AlphaFoldDB" id="A0AAD1VTZ3"/>
<evidence type="ECO:0000313" key="2">
    <source>
        <dbReference type="EMBL" id="CAH2248276.1"/>
    </source>
</evidence>
<proteinExistence type="predicted"/>
<reference evidence="2" key="1">
    <citation type="submission" date="2022-03" db="EMBL/GenBank/DDBJ databases">
        <authorList>
            <person name="Alioto T."/>
            <person name="Alioto T."/>
            <person name="Gomez Garrido J."/>
        </authorList>
    </citation>
    <scope>NUCLEOTIDE SEQUENCE</scope>
</reference>
<dbReference type="EMBL" id="OW240913">
    <property type="protein sequence ID" value="CAH2248276.1"/>
    <property type="molecule type" value="Genomic_DNA"/>
</dbReference>
<feature type="domain" description="Sleeping Beauty transposase HTH" evidence="1">
    <location>
        <begin position="5"/>
        <end position="54"/>
    </location>
</feature>
<dbReference type="Proteomes" id="UP001295444">
    <property type="component" value="Chromosome 02"/>
</dbReference>
<dbReference type="InterPro" id="IPR036388">
    <property type="entry name" value="WH-like_DNA-bd_sf"/>
</dbReference>
<dbReference type="SUPFAM" id="SSF46689">
    <property type="entry name" value="Homeodomain-like"/>
    <property type="match status" value="1"/>
</dbReference>